<dbReference type="Proteomes" id="UP000095284">
    <property type="component" value="Unplaced"/>
</dbReference>
<dbReference type="EMBL" id="CAJFCV020000006">
    <property type="protein sequence ID" value="CAG9128935.1"/>
    <property type="molecule type" value="Genomic_DNA"/>
</dbReference>
<feature type="transmembrane region" description="Helical" evidence="5">
    <location>
        <begin position="28"/>
        <end position="52"/>
    </location>
</feature>
<reference evidence="6" key="2">
    <citation type="submission" date="2020-09" db="EMBL/GenBank/DDBJ databases">
        <authorList>
            <person name="Kikuchi T."/>
        </authorList>
    </citation>
    <scope>NUCLEOTIDE SEQUENCE</scope>
    <source>
        <strain evidence="6">Ka4C1</strain>
    </source>
</reference>
<sequence>MDIQQEPMNGFSDNGQILMLFKDWVDHFVAVSPYIELLICIPSIVINIYSAIRFANLNSYSNNFRIVMISTNFIVAGASLFHPITSMTPMEYISFADGHYIAGILFYMIAFTHHGCVFIFDIKFFILGFERWVAFRSRATYEYSQDNSTIKVFISIIILACFMLIVKLFCYIHFNHTDSYDVILSRALVLEFDLPTLISTHFFASISWLYAGVVFARLLRTANEHRFLGQTLSESYQIKETISILSVIGPIIRAYLGVVIFCSICVSLNMYGILYGRWQERSSYYQGLTNLEYICINIYNFYASSYAIWHLRPLRKVFLMDIRSLFRTSIDIENQVNPGLEKHADEAKVYFDQLQNQWS</sequence>
<keyword evidence="8" id="KW-1185">Reference proteome</keyword>
<feature type="transmembrane region" description="Helical" evidence="5">
    <location>
        <begin position="64"/>
        <end position="84"/>
    </location>
</feature>
<evidence type="ECO:0000313" key="7">
    <source>
        <dbReference type="Proteomes" id="UP000095284"/>
    </source>
</evidence>
<feature type="transmembrane region" description="Helical" evidence="5">
    <location>
        <begin position="104"/>
        <end position="129"/>
    </location>
</feature>
<evidence type="ECO:0000256" key="1">
    <source>
        <dbReference type="ARBA" id="ARBA00004141"/>
    </source>
</evidence>
<dbReference type="AlphaFoldDB" id="A0A1I7RJK9"/>
<evidence type="ECO:0000256" key="5">
    <source>
        <dbReference type="SAM" id="Phobius"/>
    </source>
</evidence>
<feature type="transmembrane region" description="Helical" evidence="5">
    <location>
        <begin position="290"/>
        <end position="309"/>
    </location>
</feature>
<dbReference type="Proteomes" id="UP000659654">
    <property type="component" value="Unassembled WGS sequence"/>
</dbReference>
<name>A0A1I7RJK9_BURXY</name>
<dbReference type="OrthoDB" id="5803502at2759"/>
<evidence type="ECO:0000313" key="8">
    <source>
        <dbReference type="Proteomes" id="UP000659654"/>
    </source>
</evidence>
<dbReference type="EMBL" id="CAJFDI010000006">
    <property type="protein sequence ID" value="CAD5233627.1"/>
    <property type="molecule type" value="Genomic_DNA"/>
</dbReference>
<feature type="transmembrane region" description="Helical" evidence="5">
    <location>
        <begin position="150"/>
        <end position="174"/>
    </location>
</feature>
<protein>
    <submittedName>
        <fullName evidence="6">(pine wood nematode) hypothetical protein</fullName>
    </submittedName>
</protein>
<evidence type="ECO:0000313" key="9">
    <source>
        <dbReference type="WBParaSite" id="BXY_0089100.1"/>
    </source>
</evidence>
<keyword evidence="3 5" id="KW-1133">Transmembrane helix</keyword>
<feature type="transmembrane region" description="Helical" evidence="5">
    <location>
        <begin position="254"/>
        <end position="278"/>
    </location>
</feature>
<organism evidence="7 9">
    <name type="scientific">Bursaphelenchus xylophilus</name>
    <name type="common">Pinewood nematode worm</name>
    <name type="synonym">Aphelenchoides xylophilus</name>
    <dbReference type="NCBI Taxonomy" id="6326"/>
    <lineage>
        <taxon>Eukaryota</taxon>
        <taxon>Metazoa</taxon>
        <taxon>Ecdysozoa</taxon>
        <taxon>Nematoda</taxon>
        <taxon>Chromadorea</taxon>
        <taxon>Rhabditida</taxon>
        <taxon>Tylenchina</taxon>
        <taxon>Tylenchomorpha</taxon>
        <taxon>Aphelenchoidea</taxon>
        <taxon>Aphelenchoididae</taxon>
        <taxon>Bursaphelenchus</taxon>
    </lineage>
</organism>
<keyword evidence="2 5" id="KW-0812">Transmembrane</keyword>
<evidence type="ECO:0000256" key="4">
    <source>
        <dbReference type="ARBA" id="ARBA00023136"/>
    </source>
</evidence>
<comment type="subcellular location">
    <subcellularLocation>
        <location evidence="1">Membrane</location>
        <topology evidence="1">Multi-pass membrane protein</topology>
    </subcellularLocation>
</comment>
<proteinExistence type="predicted"/>
<gene>
    <name evidence="6" type="ORF">BXYJ_LOCUS13718</name>
</gene>
<dbReference type="Pfam" id="PF10292">
    <property type="entry name" value="7TM_GPCR_Srab"/>
    <property type="match status" value="1"/>
</dbReference>
<dbReference type="WBParaSite" id="BXY_0089100.1">
    <property type="protein sequence ID" value="BXY_0089100.1"/>
    <property type="gene ID" value="BXY_0089100"/>
</dbReference>
<dbReference type="InterPro" id="IPR019408">
    <property type="entry name" value="7TM_GPCR_serpentine_rcpt_Srab"/>
</dbReference>
<reference evidence="9" key="1">
    <citation type="submission" date="2016-11" db="UniProtKB">
        <authorList>
            <consortium name="WormBaseParasite"/>
        </authorList>
    </citation>
    <scope>IDENTIFICATION</scope>
</reference>
<dbReference type="Proteomes" id="UP000582659">
    <property type="component" value="Unassembled WGS sequence"/>
</dbReference>
<dbReference type="GO" id="GO:0016020">
    <property type="term" value="C:membrane"/>
    <property type="evidence" value="ECO:0007669"/>
    <property type="project" value="UniProtKB-SubCell"/>
</dbReference>
<evidence type="ECO:0000256" key="3">
    <source>
        <dbReference type="ARBA" id="ARBA00022989"/>
    </source>
</evidence>
<accession>A0A1I7RJK9</accession>
<feature type="transmembrane region" description="Helical" evidence="5">
    <location>
        <begin position="194"/>
        <end position="219"/>
    </location>
</feature>
<keyword evidence="4 5" id="KW-0472">Membrane</keyword>
<evidence type="ECO:0000313" key="6">
    <source>
        <dbReference type="EMBL" id="CAD5233627.1"/>
    </source>
</evidence>
<evidence type="ECO:0000256" key="2">
    <source>
        <dbReference type="ARBA" id="ARBA00022692"/>
    </source>
</evidence>